<protein>
    <submittedName>
        <fullName evidence="2">Membrane protein</fullName>
    </submittedName>
</protein>
<dbReference type="STRING" id="1454373.ACMU_18965"/>
<sequence>MSLMQSKLVHGAGGFILMGGWAFFANRSYALPAPLIAAVVQGVLSAVITLGLKAMIERIFQRSNGWRRFILPPLAAFAVSVTLLSVVHSLAGTPALLATIAVPLTVSTLYACFYTFTLYRHA</sequence>
<dbReference type="Proteomes" id="UP000026249">
    <property type="component" value="Unassembled WGS sequence"/>
</dbReference>
<gene>
    <name evidence="2" type="ORF">ACMU_18965</name>
</gene>
<proteinExistence type="predicted"/>
<feature type="transmembrane region" description="Helical" evidence="1">
    <location>
        <begin position="36"/>
        <end position="56"/>
    </location>
</feature>
<keyword evidence="1" id="KW-1133">Transmembrane helix</keyword>
<dbReference type="EMBL" id="JFKE01000009">
    <property type="protein sequence ID" value="KAJ54305.1"/>
    <property type="molecule type" value="Genomic_DNA"/>
</dbReference>
<dbReference type="RefSeq" id="WP_035261978.1">
    <property type="nucleotide sequence ID" value="NZ_JFKE01000009.1"/>
</dbReference>
<dbReference type="OrthoDB" id="7865775at2"/>
<evidence type="ECO:0000313" key="3">
    <source>
        <dbReference type="Proteomes" id="UP000026249"/>
    </source>
</evidence>
<keyword evidence="1" id="KW-0472">Membrane</keyword>
<feature type="transmembrane region" description="Helical" evidence="1">
    <location>
        <begin position="96"/>
        <end position="119"/>
    </location>
</feature>
<keyword evidence="3" id="KW-1185">Reference proteome</keyword>
<evidence type="ECO:0000256" key="1">
    <source>
        <dbReference type="SAM" id="Phobius"/>
    </source>
</evidence>
<feature type="transmembrane region" description="Helical" evidence="1">
    <location>
        <begin position="68"/>
        <end position="90"/>
    </location>
</feature>
<reference evidence="2 3" key="1">
    <citation type="submission" date="2014-03" db="EMBL/GenBank/DDBJ databases">
        <title>Draft Genome Sequence of Actibacterium mucosum KCTC 23349, a Marine Alphaproteobacterium with Complex Ionic Requirements Isolated from Mediterranean Seawater at Malvarrosa Beach, Valencia, Spain.</title>
        <authorList>
            <person name="Arahal D.R."/>
            <person name="Shao Z."/>
            <person name="Lai Q."/>
            <person name="Pujalte M.J."/>
        </authorList>
    </citation>
    <scope>NUCLEOTIDE SEQUENCE [LARGE SCALE GENOMIC DNA]</scope>
    <source>
        <strain evidence="2 3">KCTC 23349</strain>
    </source>
</reference>
<organism evidence="2 3">
    <name type="scientific">Actibacterium mucosum KCTC 23349</name>
    <dbReference type="NCBI Taxonomy" id="1454373"/>
    <lineage>
        <taxon>Bacteria</taxon>
        <taxon>Pseudomonadati</taxon>
        <taxon>Pseudomonadota</taxon>
        <taxon>Alphaproteobacteria</taxon>
        <taxon>Rhodobacterales</taxon>
        <taxon>Roseobacteraceae</taxon>
        <taxon>Actibacterium</taxon>
    </lineage>
</organism>
<dbReference type="AlphaFoldDB" id="A0A037ZHM6"/>
<name>A0A037ZHM6_9RHOB</name>
<comment type="caution">
    <text evidence="2">The sequence shown here is derived from an EMBL/GenBank/DDBJ whole genome shotgun (WGS) entry which is preliminary data.</text>
</comment>
<accession>A0A037ZHM6</accession>
<feature type="transmembrane region" description="Helical" evidence="1">
    <location>
        <begin position="7"/>
        <end position="24"/>
    </location>
</feature>
<keyword evidence="1" id="KW-0812">Transmembrane</keyword>
<evidence type="ECO:0000313" key="2">
    <source>
        <dbReference type="EMBL" id="KAJ54305.1"/>
    </source>
</evidence>